<dbReference type="RefSeq" id="WP_066520908.1">
    <property type="nucleotide sequence ID" value="NZ_CABMOF010000004.1"/>
</dbReference>
<dbReference type="EMBL" id="LSZW01000057">
    <property type="protein sequence ID" value="KXK65680.1"/>
    <property type="molecule type" value="Genomic_DNA"/>
</dbReference>
<keyword evidence="3" id="KW-1185">Reference proteome</keyword>
<keyword evidence="1" id="KW-0812">Transmembrane</keyword>
<evidence type="ECO:0008006" key="4">
    <source>
        <dbReference type="Google" id="ProtNLM"/>
    </source>
</evidence>
<dbReference type="KEGG" id="cmiu:B1H56_12130"/>
<dbReference type="STRING" id="626937.HMPREF3293_01402"/>
<reference evidence="2 3" key="1">
    <citation type="submission" date="2016-02" db="EMBL/GenBank/DDBJ databases">
        <authorList>
            <person name="Wen L."/>
            <person name="He K."/>
            <person name="Yang H."/>
        </authorList>
    </citation>
    <scope>NUCLEOTIDE SEQUENCE [LARGE SCALE GENOMIC DNA]</scope>
    <source>
        <strain evidence="2 3">DSM 22607</strain>
    </source>
</reference>
<evidence type="ECO:0000313" key="3">
    <source>
        <dbReference type="Proteomes" id="UP000070366"/>
    </source>
</evidence>
<sequence length="155" mass="16505">MKDKKAQRAQVGIGIGGVSILAVFVILCLTAFAALALASARADLTFSEKTAQAARAYYAADTAAERRLAQLAETAEEPGWAAALGGDGYTAETRDGGILVSFTQPVDDTRELCVQVLFGLGPGGTPTGKWERVLWQVRALPYPETKRETNLLSMD</sequence>
<dbReference type="OrthoDB" id="9998695at2"/>
<gene>
    <name evidence="2" type="ORF">HMPREF3293_01402</name>
</gene>
<organism evidence="2 3">
    <name type="scientific">Christensenella minuta</name>
    <dbReference type="NCBI Taxonomy" id="626937"/>
    <lineage>
        <taxon>Bacteria</taxon>
        <taxon>Bacillati</taxon>
        <taxon>Bacillota</taxon>
        <taxon>Clostridia</taxon>
        <taxon>Christensenellales</taxon>
        <taxon>Christensenellaceae</taxon>
        <taxon>Christensenella</taxon>
    </lineage>
</organism>
<keyword evidence="1" id="KW-0472">Membrane</keyword>
<dbReference type="AlphaFoldDB" id="A0A136Q4V5"/>
<protein>
    <recommendedName>
        <fullName evidence="4">Type 4 fimbrial biogenesis protein PilX N-terminal domain-containing protein</fullName>
    </recommendedName>
</protein>
<comment type="caution">
    <text evidence="2">The sequence shown here is derived from an EMBL/GenBank/DDBJ whole genome shotgun (WGS) entry which is preliminary data.</text>
</comment>
<name>A0A136Q4V5_9FIRM</name>
<evidence type="ECO:0000313" key="2">
    <source>
        <dbReference type="EMBL" id="KXK65680.1"/>
    </source>
</evidence>
<keyword evidence="1" id="KW-1133">Transmembrane helix</keyword>
<dbReference type="Proteomes" id="UP000070366">
    <property type="component" value="Unassembled WGS sequence"/>
</dbReference>
<evidence type="ECO:0000256" key="1">
    <source>
        <dbReference type="SAM" id="Phobius"/>
    </source>
</evidence>
<proteinExistence type="predicted"/>
<accession>A0A136Q4V5</accession>
<feature type="transmembrane region" description="Helical" evidence="1">
    <location>
        <begin position="12"/>
        <end position="38"/>
    </location>
</feature>